<dbReference type="InterPro" id="IPR004147">
    <property type="entry name" value="ABC1_dom"/>
</dbReference>
<accession>F5S6X3</accession>
<dbReference type="HAMAP" id="MF_00414">
    <property type="entry name" value="UbiB"/>
    <property type="match status" value="1"/>
</dbReference>
<evidence type="ECO:0000256" key="2">
    <source>
        <dbReference type="ARBA" id="ARBA00009670"/>
    </source>
</evidence>
<dbReference type="PANTHER" id="PTHR10566:SF113">
    <property type="entry name" value="PROTEIN ACTIVITY OF BC1 COMPLEX KINASE 7, CHLOROPLASTIC"/>
    <property type="match status" value="1"/>
</dbReference>
<dbReference type="SUPFAM" id="SSF56112">
    <property type="entry name" value="Protein kinase-like (PK-like)"/>
    <property type="match status" value="1"/>
</dbReference>
<dbReference type="Gene3D" id="1.10.510.10">
    <property type="entry name" value="Transferase(Phosphotransferase) domain 1"/>
    <property type="match status" value="1"/>
</dbReference>
<evidence type="ECO:0000256" key="8">
    <source>
        <dbReference type="ARBA" id="ARBA00022741"/>
    </source>
</evidence>
<keyword evidence="16" id="KW-1185">Reference proteome</keyword>
<dbReference type="HOGENOM" id="CLU_006533_0_0_4"/>
<comment type="caution">
    <text evidence="13">Lacks conserved residue(s) required for the propagation of feature annotation.</text>
</comment>
<dbReference type="Proteomes" id="UP000004207">
    <property type="component" value="Unassembled WGS sequence"/>
</dbReference>
<feature type="transmembrane region" description="Helical" evidence="13">
    <location>
        <begin position="493"/>
        <end position="509"/>
    </location>
</feature>
<dbReference type="PANTHER" id="PTHR10566">
    <property type="entry name" value="CHAPERONE-ACTIVITY OF BC1 COMPLEX CABC1 -RELATED"/>
    <property type="match status" value="1"/>
</dbReference>
<keyword evidence="12 13" id="KW-0472">Membrane</keyword>
<feature type="domain" description="ABC1 atypical kinase-like" evidence="14">
    <location>
        <begin position="96"/>
        <end position="341"/>
    </location>
</feature>
<dbReference type="AlphaFoldDB" id="F5S6X3"/>
<dbReference type="GO" id="GO:0005524">
    <property type="term" value="F:ATP binding"/>
    <property type="evidence" value="ECO:0007669"/>
    <property type="project" value="UniProtKB-KW"/>
</dbReference>
<keyword evidence="9 13" id="KW-0418">Kinase</keyword>
<keyword evidence="8 13" id="KW-0547">Nucleotide-binding</keyword>
<dbReference type="GO" id="GO:0010795">
    <property type="term" value="P:regulation of ubiquinone biosynthetic process"/>
    <property type="evidence" value="ECO:0007669"/>
    <property type="project" value="UniProtKB-UniRule"/>
</dbReference>
<evidence type="ECO:0000256" key="12">
    <source>
        <dbReference type="ARBA" id="ARBA00023136"/>
    </source>
</evidence>
<gene>
    <name evidence="13 15" type="primary">ubiB</name>
    <name evidence="15" type="ORF">HMPREF0476_0956</name>
</gene>
<dbReference type="EC" id="2.7.-.-" evidence="13"/>
<proteinExistence type="inferred from homology"/>
<evidence type="ECO:0000256" key="11">
    <source>
        <dbReference type="ARBA" id="ARBA00022989"/>
    </source>
</evidence>
<evidence type="ECO:0000256" key="7">
    <source>
        <dbReference type="ARBA" id="ARBA00022692"/>
    </source>
</evidence>
<keyword evidence="10 13" id="KW-0067">ATP-binding</keyword>
<dbReference type="NCBIfam" id="NF003404">
    <property type="entry name" value="PRK04750.1"/>
    <property type="match status" value="1"/>
</dbReference>
<feature type="active site" description="Proton acceptor" evidence="13">
    <location>
        <position position="290"/>
    </location>
</feature>
<dbReference type="NCBIfam" id="TIGR01982">
    <property type="entry name" value="UbiB"/>
    <property type="match status" value="1"/>
</dbReference>
<dbReference type="InterPro" id="IPR050154">
    <property type="entry name" value="UbiB_kinase"/>
</dbReference>
<comment type="function">
    <text evidence="13">Is probably a protein kinase regulator of UbiI activity which is involved in aerobic coenzyme Q (ubiquinone) biosynthesis.</text>
</comment>
<evidence type="ECO:0000256" key="9">
    <source>
        <dbReference type="ARBA" id="ARBA00022777"/>
    </source>
</evidence>
<dbReference type="GO" id="GO:0016491">
    <property type="term" value="F:oxidoreductase activity"/>
    <property type="evidence" value="ECO:0007669"/>
    <property type="project" value="UniProtKB-KW"/>
</dbReference>
<evidence type="ECO:0000256" key="3">
    <source>
        <dbReference type="ARBA" id="ARBA00022475"/>
    </source>
</evidence>
<evidence type="ECO:0000256" key="1">
    <source>
        <dbReference type="ARBA" id="ARBA00005020"/>
    </source>
</evidence>
<dbReference type="InterPro" id="IPR011009">
    <property type="entry name" value="Kinase-like_dom_sf"/>
</dbReference>
<dbReference type="GO" id="GO:0005886">
    <property type="term" value="C:plasma membrane"/>
    <property type="evidence" value="ECO:0007669"/>
    <property type="project" value="UniProtKB-SubCell"/>
</dbReference>
<dbReference type="GO" id="GO:0006744">
    <property type="term" value="P:ubiquinone biosynthetic process"/>
    <property type="evidence" value="ECO:0007669"/>
    <property type="project" value="UniProtKB-UniPathway"/>
</dbReference>
<dbReference type="eggNOG" id="COG0661">
    <property type="taxonomic scope" value="Bacteria"/>
</dbReference>
<dbReference type="EMBL" id="AFHS01000036">
    <property type="protein sequence ID" value="EGK09292.1"/>
    <property type="molecule type" value="Genomic_DNA"/>
</dbReference>
<keyword evidence="11 13" id="KW-1133">Transmembrane helix</keyword>
<name>F5S6X3_KINKI</name>
<evidence type="ECO:0000256" key="5">
    <source>
        <dbReference type="ARBA" id="ARBA00022679"/>
    </source>
</evidence>
<comment type="similarity">
    <text evidence="13">Belongs to the ABC1 family. UbiB subfamily.</text>
</comment>
<evidence type="ECO:0000256" key="10">
    <source>
        <dbReference type="ARBA" id="ARBA00022840"/>
    </source>
</evidence>
<keyword evidence="4" id="KW-0997">Cell inner membrane</keyword>
<comment type="caution">
    <text evidence="15">The sequence shown here is derived from an EMBL/GenBank/DDBJ whole genome shotgun (WGS) entry which is preliminary data.</text>
</comment>
<comment type="pathway">
    <text evidence="1 13">Cofactor biosynthesis; ubiquinone biosynthesis [regulation].</text>
</comment>
<keyword evidence="15" id="KW-0560">Oxidoreductase</keyword>
<dbReference type="GO" id="GO:0004672">
    <property type="term" value="F:protein kinase activity"/>
    <property type="evidence" value="ECO:0007669"/>
    <property type="project" value="UniProtKB-UniRule"/>
</dbReference>
<evidence type="ECO:0000256" key="4">
    <source>
        <dbReference type="ARBA" id="ARBA00022519"/>
    </source>
</evidence>
<evidence type="ECO:0000259" key="14">
    <source>
        <dbReference type="Pfam" id="PF03109"/>
    </source>
</evidence>
<evidence type="ECO:0000313" key="16">
    <source>
        <dbReference type="Proteomes" id="UP000004207"/>
    </source>
</evidence>
<dbReference type="STRING" id="504.KKKWG1_1604"/>
<organism evidence="15 16">
    <name type="scientific">Kingella kingae ATCC 23330</name>
    <dbReference type="NCBI Taxonomy" id="887327"/>
    <lineage>
        <taxon>Bacteria</taxon>
        <taxon>Pseudomonadati</taxon>
        <taxon>Pseudomonadota</taxon>
        <taxon>Betaproteobacteria</taxon>
        <taxon>Neisseriales</taxon>
        <taxon>Neisseriaceae</taxon>
        <taxon>Kingella</taxon>
    </lineage>
</organism>
<dbReference type="Pfam" id="PF03109">
    <property type="entry name" value="ABC1"/>
    <property type="match status" value="1"/>
</dbReference>
<evidence type="ECO:0000256" key="13">
    <source>
        <dbReference type="HAMAP-Rule" id="MF_00414"/>
    </source>
</evidence>
<feature type="binding site" evidence="13">
    <location>
        <position position="155"/>
    </location>
    <ligand>
        <name>ATP</name>
        <dbReference type="ChEBI" id="CHEBI:30616"/>
    </ligand>
</feature>
<evidence type="ECO:0000256" key="6">
    <source>
        <dbReference type="ARBA" id="ARBA00022688"/>
    </source>
</evidence>
<evidence type="ECO:0000313" key="15">
    <source>
        <dbReference type="EMBL" id="EGK09292.1"/>
    </source>
</evidence>
<dbReference type="UniPathway" id="UPA00232"/>
<keyword evidence="3 13" id="KW-1003">Cell membrane</keyword>
<keyword evidence="7 13" id="KW-0812">Transmembrane</keyword>
<dbReference type="InterPro" id="IPR010232">
    <property type="entry name" value="UbiB"/>
</dbReference>
<keyword evidence="5 13" id="KW-0808">Transferase</keyword>
<keyword evidence="6 13" id="KW-0831">Ubiquinone biosynthesis</keyword>
<comment type="subcellular location">
    <subcellularLocation>
        <location evidence="13">Cell membrane</location>
        <topology evidence="13">Single-pass membrane protein</topology>
    </subcellularLocation>
</comment>
<dbReference type="CDD" id="cd13972">
    <property type="entry name" value="UbiB"/>
    <property type="match status" value="1"/>
</dbReference>
<dbReference type="InterPro" id="IPR045308">
    <property type="entry name" value="UbiB_bact"/>
</dbReference>
<feature type="binding site" evidence="13">
    <location>
        <begin position="133"/>
        <end position="141"/>
    </location>
    <ligand>
        <name>ATP</name>
        <dbReference type="ChEBI" id="CHEBI:30616"/>
    </ligand>
</feature>
<comment type="similarity">
    <text evidence="2">Belongs to the protein kinase superfamily. ADCK protein kinase family.</text>
</comment>
<sequence length="510" mass="58519">MRSKNTTMKWLSRFSTIAKTVYHYGLTDMILPHVRATWLRQLLCRLPASKRFASEPLPVRLRLALESLGPIFVKLGQVLSTRPDLLPAAYAQELSKLQDKVPPFDIDLSRQQIEQSLGKPIHELYADFDPQPVASASIAQVHRATLFTGEAVAVKVLRPNLTKIIEQDLALMRLGAGCIERLFADGKRLKPREVVAEFDKYLHDELDLLREAANASQLRRNFENSDMLIVPQVYFDYCSREVLTIEWMDGTPISDIDRLREQNIDLHKLATFGVEIFFTQVFKHGFFHADMHPGNILVAPDGRYIALDFGIVGSLTDYDKRYLAINFLAFFNRDYHRVATAHIESGWVPPQTRAEDLESAVRAVCEPIFNKPLAEISFGIVLMRLFETSRRFNVEIQPQLVLLQKTLLNIEGLGRQLDPNLDLWQTARPFLIKWMDSQIGVRALLRNLKDEAPDWAEILPSLPRKINALVDEARQKEMRDAYIHLIASQRRQNFWLGMIALVLLLILLFK</sequence>
<reference evidence="15 16" key="1">
    <citation type="submission" date="2011-04" db="EMBL/GenBank/DDBJ databases">
        <authorList>
            <person name="Muzny D."/>
            <person name="Qin X."/>
            <person name="Deng J."/>
            <person name="Jiang H."/>
            <person name="Liu Y."/>
            <person name="Qu J."/>
            <person name="Song X.-Z."/>
            <person name="Zhang L."/>
            <person name="Thornton R."/>
            <person name="Coyle M."/>
            <person name="Francisco L."/>
            <person name="Jackson L."/>
            <person name="Javaid M."/>
            <person name="Korchina V."/>
            <person name="Kovar C."/>
            <person name="Mata R."/>
            <person name="Mathew T."/>
            <person name="Ngo R."/>
            <person name="Nguyen L."/>
            <person name="Nguyen N."/>
            <person name="Okwuonu G."/>
            <person name="Ongeri F."/>
            <person name="Pham C."/>
            <person name="Simmons D."/>
            <person name="Wilczek-Boney K."/>
            <person name="Hale W."/>
            <person name="Jakkamsetti A."/>
            <person name="Pham P."/>
            <person name="Ruth R."/>
            <person name="San Lucas F."/>
            <person name="Warren J."/>
            <person name="Zhang J."/>
            <person name="Zhao Z."/>
            <person name="Zhou C."/>
            <person name="Zhu D."/>
            <person name="Lee S."/>
            <person name="Bess C."/>
            <person name="Blankenburg K."/>
            <person name="Forbes L."/>
            <person name="Fu Q."/>
            <person name="Gubbala S."/>
            <person name="Hirani K."/>
            <person name="Jayaseelan J.C."/>
            <person name="Lara F."/>
            <person name="Munidasa M."/>
            <person name="Palculict T."/>
            <person name="Patil S."/>
            <person name="Pu L.-L."/>
            <person name="Saada N."/>
            <person name="Tang L."/>
            <person name="Weissenberger G."/>
            <person name="Zhu Y."/>
            <person name="Hemphill L."/>
            <person name="Shang Y."/>
            <person name="Youmans B."/>
            <person name="Ayvaz T."/>
            <person name="Ross M."/>
            <person name="Santibanez J."/>
            <person name="Aqrawi P."/>
            <person name="Gross S."/>
            <person name="Joshi V."/>
            <person name="Fowler G."/>
            <person name="Nazareth L."/>
            <person name="Reid J."/>
            <person name="Worley K."/>
            <person name="Petrosino J."/>
            <person name="Highlander S."/>
            <person name="Gibbs R."/>
        </authorList>
    </citation>
    <scope>NUCLEOTIDE SEQUENCE [LARGE SCALE GENOMIC DNA]</scope>
    <source>
        <strain evidence="15 16">ATCC 23330</strain>
    </source>
</reference>
<protein>
    <recommendedName>
        <fullName evidence="13">Probable protein kinase UbiB</fullName>
        <ecNumber evidence="13">2.7.-.-</ecNumber>
    </recommendedName>
    <alternativeName>
        <fullName evidence="13">Ubiquinone biosynthesis protein UbiB</fullName>
    </alternativeName>
</protein>